<evidence type="ECO:0000256" key="12">
    <source>
        <dbReference type="ARBA" id="ARBA00037847"/>
    </source>
</evidence>
<dbReference type="CDD" id="cd06503">
    <property type="entry name" value="ATP-synt_Fo_b"/>
    <property type="match status" value="1"/>
</dbReference>
<evidence type="ECO:0000256" key="9">
    <source>
        <dbReference type="ARBA" id="ARBA00023310"/>
    </source>
</evidence>
<dbReference type="STRING" id="153496.A0U89_12895"/>
<dbReference type="Pfam" id="PF00430">
    <property type="entry name" value="ATP-synt_B"/>
    <property type="match status" value="1"/>
</dbReference>
<comment type="similarity">
    <text evidence="1 13 14">Belongs to the ATPase B chain family.</text>
</comment>
<dbReference type="KEGG" id="kba:A0U89_12895"/>
<keyword evidence="8 13" id="KW-0472">Membrane</keyword>
<evidence type="ECO:0000256" key="14">
    <source>
        <dbReference type="RuleBase" id="RU003848"/>
    </source>
</evidence>
<keyword evidence="2 13" id="KW-0813">Transport</keyword>
<dbReference type="AlphaFoldDB" id="A0A1D8UW48"/>
<dbReference type="GO" id="GO:0045259">
    <property type="term" value="C:proton-transporting ATP synthase complex"/>
    <property type="evidence" value="ECO:0007669"/>
    <property type="project" value="UniProtKB-KW"/>
</dbReference>
<keyword evidence="5 13" id="KW-0375">Hydrogen ion transport</keyword>
<evidence type="ECO:0000256" key="3">
    <source>
        <dbReference type="ARBA" id="ARBA00022547"/>
    </source>
</evidence>
<dbReference type="GO" id="GO:0005886">
    <property type="term" value="C:plasma membrane"/>
    <property type="evidence" value="ECO:0007669"/>
    <property type="project" value="UniProtKB-SubCell"/>
</dbReference>
<dbReference type="GO" id="GO:0046933">
    <property type="term" value="F:proton-transporting ATP synthase activity, rotational mechanism"/>
    <property type="evidence" value="ECO:0007669"/>
    <property type="project" value="UniProtKB-UniRule"/>
</dbReference>
<evidence type="ECO:0000313" key="16">
    <source>
        <dbReference type="Proteomes" id="UP000179145"/>
    </source>
</evidence>
<dbReference type="InterPro" id="IPR002146">
    <property type="entry name" value="ATP_synth_b/b'su_bac/chlpt"/>
</dbReference>
<gene>
    <name evidence="13" type="primary">atpF</name>
    <name evidence="15" type="ORF">A0U89_12895</name>
</gene>
<evidence type="ECO:0000256" key="5">
    <source>
        <dbReference type="ARBA" id="ARBA00022781"/>
    </source>
</evidence>
<sequence length="175" mass="19488">MFHDQRFYVALSFILFFAIFGRKLWHAITTVLDARAEQVRSDLDEAGRLRREAEKMLEDATREREQALAEAQALIERSREEAASIAENARRDAEAVAGRREQMARDRIQASERAALREVQDTAASVAAQAVHAVLTHHLTEGNATANALLDRGIEDLPNALRASNESDANDQHAA</sequence>
<dbReference type="GO" id="GO:0012505">
    <property type="term" value="C:endomembrane system"/>
    <property type="evidence" value="ECO:0007669"/>
    <property type="project" value="UniProtKB-SubCell"/>
</dbReference>
<keyword evidence="7 13" id="KW-0406">Ion transport</keyword>
<evidence type="ECO:0000256" key="11">
    <source>
        <dbReference type="ARBA" id="ARBA00025614"/>
    </source>
</evidence>
<dbReference type="Proteomes" id="UP000179145">
    <property type="component" value="Chromosome"/>
</dbReference>
<protein>
    <recommendedName>
        <fullName evidence="13">ATP synthase subunit b</fullName>
    </recommendedName>
    <alternativeName>
        <fullName evidence="13">ATP synthase F(0) sector subunit b</fullName>
    </alternativeName>
    <alternativeName>
        <fullName evidence="13">ATPase subunit I</fullName>
    </alternativeName>
    <alternativeName>
        <fullName evidence="13">F-type ATPase subunit b</fullName>
        <shortName evidence="13">F-ATPase subunit b</shortName>
    </alternativeName>
</protein>
<evidence type="ECO:0000256" key="13">
    <source>
        <dbReference type="HAMAP-Rule" id="MF_01398"/>
    </source>
</evidence>
<dbReference type="RefSeq" id="WP_070403403.1">
    <property type="nucleotide sequence ID" value="NZ_BJVW01000005.1"/>
</dbReference>
<feature type="transmembrane region" description="Helical" evidence="13">
    <location>
        <begin position="7"/>
        <end position="25"/>
    </location>
</feature>
<dbReference type="PANTHER" id="PTHR33445:SF1">
    <property type="entry name" value="ATP SYNTHASE SUBUNIT B"/>
    <property type="match status" value="1"/>
</dbReference>
<keyword evidence="3 13" id="KW-0138">CF(0)</keyword>
<dbReference type="eggNOG" id="COG0711">
    <property type="taxonomic scope" value="Bacteria"/>
</dbReference>
<keyword evidence="16" id="KW-1185">Reference proteome</keyword>
<dbReference type="OrthoDB" id="7283197at2"/>
<keyword evidence="6 13" id="KW-1133">Transmembrane helix</keyword>
<evidence type="ECO:0000256" key="2">
    <source>
        <dbReference type="ARBA" id="ARBA00022448"/>
    </source>
</evidence>
<dbReference type="HAMAP" id="MF_01398">
    <property type="entry name" value="ATP_synth_b_bprime"/>
    <property type="match status" value="1"/>
</dbReference>
<organism evidence="15 16">
    <name type="scientific">Kozakia baliensis</name>
    <dbReference type="NCBI Taxonomy" id="153496"/>
    <lineage>
        <taxon>Bacteria</taxon>
        <taxon>Pseudomonadati</taxon>
        <taxon>Pseudomonadota</taxon>
        <taxon>Alphaproteobacteria</taxon>
        <taxon>Acetobacterales</taxon>
        <taxon>Acetobacteraceae</taxon>
        <taxon>Kozakia</taxon>
    </lineage>
</organism>
<reference evidence="15 16" key="1">
    <citation type="journal article" date="2016" name="Microb. Cell Fact.">
        <title>Dissection of exopolysaccharide biosynthesis in Kozakia baliensis.</title>
        <authorList>
            <person name="Brandt J.U."/>
            <person name="Jakob F."/>
            <person name="Behr J."/>
            <person name="Geissler A.J."/>
            <person name="Vogel R.F."/>
        </authorList>
    </citation>
    <scope>NUCLEOTIDE SEQUENCE [LARGE SCALE GENOMIC DNA]</scope>
    <source>
        <strain evidence="15 16">DSM 14400</strain>
    </source>
</reference>
<comment type="subcellular location">
    <subcellularLocation>
        <location evidence="13">Cell membrane</location>
        <topology evidence="13">Single-pass membrane protein</topology>
    </subcellularLocation>
    <subcellularLocation>
        <location evidence="12">Endomembrane system</location>
        <topology evidence="12">Single-pass membrane protein</topology>
    </subcellularLocation>
</comment>
<comment type="subunit">
    <text evidence="13">F-type ATPases have 2 components, F(1) - the catalytic core - and F(0) - the membrane proton channel. F(1) has five subunits: alpha(3), beta(3), gamma(1), delta(1), epsilon(1). F(0) has three main subunits: a(1), b(2) and c(10-14). The alpha and beta chains form an alternating ring which encloses part of the gamma chain. F(1) is attached to F(0) by a central stalk formed by the gamma and epsilon chains, while a peripheral stalk is formed by the delta and b chains.</text>
</comment>
<evidence type="ECO:0000313" key="15">
    <source>
        <dbReference type="EMBL" id="AOX17878.1"/>
    </source>
</evidence>
<dbReference type="EMBL" id="CP014674">
    <property type="protein sequence ID" value="AOX17878.1"/>
    <property type="molecule type" value="Genomic_DNA"/>
</dbReference>
<evidence type="ECO:0000256" key="4">
    <source>
        <dbReference type="ARBA" id="ARBA00022692"/>
    </source>
</evidence>
<dbReference type="GO" id="GO:0046961">
    <property type="term" value="F:proton-transporting ATPase activity, rotational mechanism"/>
    <property type="evidence" value="ECO:0007669"/>
    <property type="project" value="TreeGrafter"/>
</dbReference>
<evidence type="ECO:0000256" key="7">
    <source>
        <dbReference type="ARBA" id="ARBA00023065"/>
    </source>
</evidence>
<keyword evidence="13" id="KW-1003">Cell membrane</keyword>
<name>A0A1D8UW48_9PROT</name>
<comment type="function">
    <text evidence="10 13">F(1)F(0) ATP synthase produces ATP from ADP in the presence of a proton or sodium gradient. F-type ATPases consist of two structural domains, F(1) containing the extramembraneous catalytic core and F(0) containing the membrane proton channel, linked together by a central stalk and a peripheral stalk. During catalysis, ATP synthesis in the catalytic domain of F(1) is coupled via a rotary mechanism of the central stalk subunits to proton translocation.</text>
</comment>
<keyword evidence="4 13" id="KW-0812">Transmembrane</keyword>
<evidence type="ECO:0000256" key="6">
    <source>
        <dbReference type="ARBA" id="ARBA00022989"/>
    </source>
</evidence>
<evidence type="ECO:0000256" key="10">
    <source>
        <dbReference type="ARBA" id="ARBA00025198"/>
    </source>
</evidence>
<comment type="function">
    <text evidence="11">Component of the F(0) channel, it forms part of the peripheral stalk, linking F(1) to F(0). The b'-subunit is a diverged and duplicated form of b found in plants and photosynthetic bacteria.</text>
</comment>
<keyword evidence="9 13" id="KW-0066">ATP synthesis</keyword>
<evidence type="ECO:0000256" key="8">
    <source>
        <dbReference type="ARBA" id="ARBA00023136"/>
    </source>
</evidence>
<proteinExistence type="inferred from homology"/>
<dbReference type="PANTHER" id="PTHR33445">
    <property type="entry name" value="ATP SYNTHASE SUBUNIT B', CHLOROPLASTIC"/>
    <property type="match status" value="1"/>
</dbReference>
<dbReference type="InterPro" id="IPR050059">
    <property type="entry name" value="ATP_synthase_B_chain"/>
</dbReference>
<accession>A0A1D8UW48</accession>
<evidence type="ECO:0000256" key="1">
    <source>
        <dbReference type="ARBA" id="ARBA00005513"/>
    </source>
</evidence>